<evidence type="ECO:0000256" key="1">
    <source>
        <dbReference type="ARBA" id="ARBA00022490"/>
    </source>
</evidence>
<keyword evidence="1 8" id="KW-0963">Cytoplasm</keyword>
<dbReference type="GO" id="GO:0016020">
    <property type="term" value="C:membrane"/>
    <property type="evidence" value="ECO:0007669"/>
    <property type="project" value="GOC"/>
</dbReference>
<dbReference type="InterPro" id="IPR018357">
    <property type="entry name" value="Hexapep_transf_CS"/>
</dbReference>
<dbReference type="GO" id="GO:0008780">
    <property type="term" value="F:acyl-[acyl-carrier-protein]-UDP-N-acetylglucosamine O-acyltransferase activity"/>
    <property type="evidence" value="ECO:0007669"/>
    <property type="project" value="UniProtKB-UniRule"/>
</dbReference>
<comment type="subcellular location">
    <subcellularLocation>
        <location evidence="8">Cytoplasm</location>
    </subcellularLocation>
</comment>
<dbReference type="Gene3D" id="1.20.1180.10">
    <property type="entry name" value="Udp N-acetylglucosamine O-acyltransferase, C-terminal domain"/>
    <property type="match status" value="1"/>
</dbReference>
<dbReference type="Gene3D" id="2.160.10.10">
    <property type="entry name" value="Hexapeptide repeat proteins"/>
    <property type="match status" value="1"/>
</dbReference>
<dbReference type="InterPro" id="IPR037157">
    <property type="entry name" value="Acetyltransf_C_sf"/>
</dbReference>
<dbReference type="AlphaFoldDB" id="A0A1H8QJR9"/>
<dbReference type="InterPro" id="IPR010137">
    <property type="entry name" value="Lipid_A_LpxA"/>
</dbReference>
<dbReference type="NCBIfam" id="TIGR01852">
    <property type="entry name" value="lipid_A_lpxA"/>
    <property type="match status" value="1"/>
</dbReference>
<keyword evidence="4 8" id="KW-0808">Transferase</keyword>
<evidence type="ECO:0000256" key="7">
    <source>
        <dbReference type="ARBA" id="ARBA00023315"/>
    </source>
</evidence>
<evidence type="ECO:0000256" key="6">
    <source>
        <dbReference type="ARBA" id="ARBA00023098"/>
    </source>
</evidence>
<dbReference type="GO" id="GO:0005737">
    <property type="term" value="C:cytoplasm"/>
    <property type="evidence" value="ECO:0007669"/>
    <property type="project" value="UniProtKB-SubCell"/>
</dbReference>
<organism evidence="10 11">
    <name type="scientific">Aquisalimonas asiatica</name>
    <dbReference type="NCBI Taxonomy" id="406100"/>
    <lineage>
        <taxon>Bacteria</taxon>
        <taxon>Pseudomonadati</taxon>
        <taxon>Pseudomonadota</taxon>
        <taxon>Gammaproteobacteria</taxon>
        <taxon>Chromatiales</taxon>
        <taxon>Ectothiorhodospiraceae</taxon>
        <taxon>Aquisalimonas</taxon>
    </lineage>
</organism>
<comment type="similarity">
    <text evidence="8">Belongs to the transferase hexapeptide repeat family. LpxA subfamily.</text>
</comment>
<evidence type="ECO:0000256" key="3">
    <source>
        <dbReference type="ARBA" id="ARBA00022556"/>
    </source>
</evidence>
<dbReference type="GO" id="GO:0009245">
    <property type="term" value="P:lipid A biosynthetic process"/>
    <property type="evidence" value="ECO:0007669"/>
    <property type="project" value="UniProtKB-UniRule"/>
</dbReference>
<proteinExistence type="inferred from homology"/>
<keyword evidence="11" id="KW-1185">Reference proteome</keyword>
<comment type="function">
    <text evidence="8">Involved in the biosynthesis of lipid A, a phosphorylated glycolipid that anchors the lipopolysaccharide to the outer membrane of the cell.</text>
</comment>
<dbReference type="EC" id="2.3.1.129" evidence="8"/>
<reference evidence="10 11" key="1">
    <citation type="submission" date="2016-10" db="EMBL/GenBank/DDBJ databases">
        <authorList>
            <person name="de Groot N.N."/>
        </authorList>
    </citation>
    <scope>NUCLEOTIDE SEQUENCE [LARGE SCALE GENOMIC DNA]</scope>
    <source>
        <strain evidence="10 11">CGMCC 1.6291</strain>
    </source>
</reference>
<dbReference type="PROSITE" id="PS00101">
    <property type="entry name" value="HEXAPEP_TRANSFERASES"/>
    <property type="match status" value="1"/>
</dbReference>
<evidence type="ECO:0000256" key="2">
    <source>
        <dbReference type="ARBA" id="ARBA00022516"/>
    </source>
</evidence>
<name>A0A1H8QJR9_9GAMM</name>
<evidence type="ECO:0000313" key="11">
    <source>
        <dbReference type="Proteomes" id="UP000199657"/>
    </source>
</evidence>
<sequence length="264" mass="28661">MHRAGCGILIDETARVDPSAQLGNDVTVGPYAVIGPDVQIGDRCEIGPHTTVYGPTRLGADNRIFQFASIGAEPQDKKFSGEGTWLEMGDRNTVREFVTINRGTAQDKGVTRIGDDNWIMASVHIAHDCLVGNRIVFANGASLAGHVDVEDDVILGGFTLIHQFCRIGAFSFSSMGSCIKQDVPPYVTVSGNPAEPFGVNSEGLRRQGFSKQDVLAVRRAYRTVYKAGLRLEPALERVREIAADHPPVERLAAFIGESRRGIVR</sequence>
<keyword evidence="6 8" id="KW-0443">Lipid metabolism</keyword>
<keyword evidence="5 8" id="KW-0677">Repeat</keyword>
<keyword evidence="3 8" id="KW-0441">Lipid A biosynthesis</keyword>
<comment type="subunit">
    <text evidence="8">Homotrimer.</text>
</comment>
<dbReference type="Proteomes" id="UP000199657">
    <property type="component" value="Unassembled WGS sequence"/>
</dbReference>
<dbReference type="STRING" id="406100.SAMN04488052_101616"/>
<evidence type="ECO:0000256" key="4">
    <source>
        <dbReference type="ARBA" id="ARBA00022679"/>
    </source>
</evidence>
<comment type="catalytic activity">
    <reaction evidence="8">
        <text>a (3R)-hydroxyacyl-[ACP] + UDP-N-acetyl-alpha-D-glucosamine = a UDP-3-O-[(3R)-3-hydroxyacyl]-N-acetyl-alpha-D-glucosamine + holo-[ACP]</text>
        <dbReference type="Rhea" id="RHEA:67812"/>
        <dbReference type="Rhea" id="RHEA-COMP:9685"/>
        <dbReference type="Rhea" id="RHEA-COMP:9945"/>
        <dbReference type="ChEBI" id="CHEBI:57705"/>
        <dbReference type="ChEBI" id="CHEBI:64479"/>
        <dbReference type="ChEBI" id="CHEBI:78827"/>
        <dbReference type="ChEBI" id="CHEBI:173225"/>
        <dbReference type="EC" id="2.3.1.129"/>
    </reaction>
</comment>
<evidence type="ECO:0000256" key="5">
    <source>
        <dbReference type="ARBA" id="ARBA00022737"/>
    </source>
</evidence>
<dbReference type="UniPathway" id="UPA00359">
    <property type="reaction ID" value="UER00477"/>
</dbReference>
<evidence type="ECO:0000259" key="9">
    <source>
        <dbReference type="Pfam" id="PF13720"/>
    </source>
</evidence>
<dbReference type="InterPro" id="IPR001451">
    <property type="entry name" value="Hexapep"/>
</dbReference>
<dbReference type="Pfam" id="PF13720">
    <property type="entry name" value="Acetyltransf_11"/>
    <property type="match status" value="1"/>
</dbReference>
<evidence type="ECO:0000256" key="8">
    <source>
        <dbReference type="HAMAP-Rule" id="MF_00387"/>
    </source>
</evidence>
<gene>
    <name evidence="8" type="primary">lpxA</name>
    <name evidence="10" type="ORF">SAMN04488052_101616</name>
</gene>
<keyword evidence="7 8" id="KW-0012">Acyltransferase</keyword>
<dbReference type="CDD" id="cd03351">
    <property type="entry name" value="LbH_UDP-GlcNAc_AT"/>
    <property type="match status" value="1"/>
</dbReference>
<dbReference type="InterPro" id="IPR011004">
    <property type="entry name" value="Trimer_LpxA-like_sf"/>
</dbReference>
<protein>
    <recommendedName>
        <fullName evidence="8">Acyl-[acyl-carrier-protein]--UDP-N-acetylglucosamine O-acyltransferase</fullName>
        <shortName evidence="8">UDP-N-acetylglucosamine acyltransferase</shortName>
        <ecNumber evidence="8">2.3.1.129</ecNumber>
    </recommendedName>
</protein>
<comment type="pathway">
    <text evidence="8">Glycolipid biosynthesis; lipid IV(A) biosynthesis; lipid IV(A) from (3R)-3-hydroxytetradecanoyl-[acyl-carrier-protein] and UDP-N-acetyl-alpha-D-glucosamine: step 1/6.</text>
</comment>
<accession>A0A1H8QJR9</accession>
<dbReference type="PIRSF" id="PIRSF000456">
    <property type="entry name" value="UDP-GlcNAc_acltr"/>
    <property type="match status" value="1"/>
</dbReference>
<dbReference type="PANTHER" id="PTHR43480">
    <property type="entry name" value="ACYL-[ACYL-CARRIER-PROTEIN]--UDP-N-ACETYLGLUCOSAMINE O-ACYLTRANSFERASE"/>
    <property type="match status" value="1"/>
</dbReference>
<feature type="domain" description="UDP N-acetylglucosamine O-acyltransferase C-terminal" evidence="9">
    <location>
        <begin position="182"/>
        <end position="263"/>
    </location>
</feature>
<keyword evidence="2 8" id="KW-0444">Lipid biosynthesis</keyword>
<dbReference type="Pfam" id="PF00132">
    <property type="entry name" value="Hexapep"/>
    <property type="match status" value="2"/>
</dbReference>
<dbReference type="SUPFAM" id="SSF51161">
    <property type="entry name" value="Trimeric LpxA-like enzymes"/>
    <property type="match status" value="1"/>
</dbReference>
<evidence type="ECO:0000313" key="10">
    <source>
        <dbReference type="EMBL" id="SEO54261.1"/>
    </source>
</evidence>
<dbReference type="HAMAP" id="MF_00387">
    <property type="entry name" value="LpxA"/>
    <property type="match status" value="1"/>
</dbReference>
<dbReference type="EMBL" id="FOEG01000001">
    <property type="protein sequence ID" value="SEO54261.1"/>
    <property type="molecule type" value="Genomic_DNA"/>
</dbReference>
<dbReference type="InterPro" id="IPR029098">
    <property type="entry name" value="Acetyltransf_C"/>
</dbReference>
<dbReference type="NCBIfam" id="NF003657">
    <property type="entry name" value="PRK05289.1"/>
    <property type="match status" value="1"/>
</dbReference>
<dbReference type="PANTHER" id="PTHR43480:SF1">
    <property type="entry name" value="ACYL-[ACYL-CARRIER-PROTEIN]--UDP-N-ACETYLGLUCOSAMINE O-ACYLTRANSFERASE, MITOCHONDRIAL-RELATED"/>
    <property type="match status" value="1"/>
</dbReference>